<dbReference type="AlphaFoldDB" id="A0A4Y9VTR0"/>
<feature type="transmembrane region" description="Helical" evidence="1">
    <location>
        <begin position="386"/>
        <end position="405"/>
    </location>
</feature>
<dbReference type="SUPFAM" id="SSF82866">
    <property type="entry name" value="Multidrug efflux transporter AcrB transmembrane domain"/>
    <property type="match status" value="2"/>
</dbReference>
<dbReference type="RefSeq" id="WP_135276689.1">
    <property type="nucleotide sequence ID" value="NZ_PQVH01000005.1"/>
</dbReference>
<name>A0A4Y9VTR0_9PROT</name>
<reference evidence="2 3" key="1">
    <citation type="submission" date="2018-02" db="EMBL/GenBank/DDBJ databases">
        <title>A novel lanthanide dependent methylotroph, Methylotenera sp. La3113.</title>
        <authorList>
            <person name="Lv H."/>
            <person name="Tani A."/>
        </authorList>
    </citation>
    <scope>NUCLEOTIDE SEQUENCE [LARGE SCALE GENOMIC DNA]</scope>
    <source>
        <strain evidence="2 3">La3113</strain>
    </source>
</reference>
<dbReference type="Gene3D" id="1.20.1640.10">
    <property type="entry name" value="Multidrug efflux transporter AcrB transmembrane domain"/>
    <property type="match status" value="2"/>
</dbReference>
<evidence type="ECO:0000313" key="2">
    <source>
        <dbReference type="EMBL" id="TFW72659.1"/>
    </source>
</evidence>
<keyword evidence="1" id="KW-0472">Membrane</keyword>
<dbReference type="GO" id="GO:0042910">
    <property type="term" value="F:xenobiotic transmembrane transporter activity"/>
    <property type="evidence" value="ECO:0007669"/>
    <property type="project" value="TreeGrafter"/>
</dbReference>
<proteinExistence type="predicted"/>
<keyword evidence="3" id="KW-1185">Reference proteome</keyword>
<dbReference type="Gene3D" id="3.30.2090.10">
    <property type="entry name" value="Multidrug efflux transporter AcrB TolC docking domain, DN and DC subdomains"/>
    <property type="match status" value="2"/>
</dbReference>
<feature type="transmembrane region" description="Helical" evidence="1">
    <location>
        <begin position="359"/>
        <end position="380"/>
    </location>
</feature>
<feature type="transmembrane region" description="Helical" evidence="1">
    <location>
        <begin position="542"/>
        <end position="560"/>
    </location>
</feature>
<dbReference type="SUPFAM" id="SSF82693">
    <property type="entry name" value="Multidrug efflux transporter AcrB pore domain, PN1, PN2, PC1 and PC2 subdomains"/>
    <property type="match status" value="3"/>
</dbReference>
<dbReference type="Gene3D" id="3.30.70.1440">
    <property type="entry name" value="Multidrug efflux transporter AcrB pore domain"/>
    <property type="match status" value="1"/>
</dbReference>
<dbReference type="OrthoDB" id="9177212at2"/>
<evidence type="ECO:0000256" key="1">
    <source>
        <dbReference type="SAM" id="Phobius"/>
    </source>
</evidence>
<dbReference type="EMBL" id="PQVH01000005">
    <property type="protein sequence ID" value="TFW72659.1"/>
    <property type="molecule type" value="Genomic_DNA"/>
</dbReference>
<dbReference type="PANTHER" id="PTHR32063">
    <property type="match status" value="1"/>
</dbReference>
<dbReference type="SUPFAM" id="SSF82714">
    <property type="entry name" value="Multidrug efflux transporter AcrB TolC docking domain, DN and DC subdomains"/>
    <property type="match status" value="2"/>
</dbReference>
<organism evidence="2 3">
    <name type="scientific">Methylotenera oryzisoli</name>
    <dbReference type="NCBI Taxonomy" id="2080758"/>
    <lineage>
        <taxon>Bacteria</taxon>
        <taxon>Pseudomonadati</taxon>
        <taxon>Pseudomonadota</taxon>
        <taxon>Betaproteobacteria</taxon>
        <taxon>Nitrosomonadales</taxon>
        <taxon>Methylophilaceae</taxon>
        <taxon>Methylotenera</taxon>
    </lineage>
</organism>
<keyword evidence="1" id="KW-1133">Transmembrane helix</keyword>
<dbReference type="InterPro" id="IPR001036">
    <property type="entry name" value="Acrflvin-R"/>
</dbReference>
<gene>
    <name evidence="2" type="ORF">C3Y98_03395</name>
</gene>
<dbReference type="PANTHER" id="PTHR32063:SF0">
    <property type="entry name" value="SWARMING MOTILITY PROTEIN SWRC"/>
    <property type="match status" value="1"/>
</dbReference>
<sequence length="1051" mass="114447">MTLPELSIKRHVLAWMLSGVIVLFGIIAYNRIGVDRLPAIDFPVIMVNTTLRGANPDVVDTSITSIIESAINTTPGIEHIQSSSSPGVSSISITFALDKNIDVAYNEVQAKVNQVLRRLPVDTDPPSIQKVDTNASAVIWLALSGDRTIQQLNLYANNVLKKKFETINGVGEVSIGGRRDRVIRVNVSPERMAAYKLSANDLVDAFNREHIQLPGGFLVSAQAEQLLKLDLEFHDIKTLSALIVSTKDGMPIRLSDVANIEDGLTDNRQIARYNGKPTVGLGMVKIANANTVEIIKEVERRLEQDIRPNLPPGLSLEISTNDSIFINQLVASLKEHLVEGTLFAALIVLIFMRSFSSTVMICLEIPVSLLGAIAVMYFAGYTFNSMTLLALLLLIGVVVDDAIVVRESILRHMSGEVGEALSPADLKNPAKVALFRSQATRHGSNEVVFAVLASSLSLVCIFAPVIFMSGVIGMFFKSFAVVVTFGVLVSLFVSLTLTPMLCSRYLSVTHQENAVYRLTGRGLDYLDTQYKKLLHVTLKHRGFVLIFTAIFVAASGYLTLKYVEKDFVPESDESSFSISLKTPLGSSLDYTDSRLQMVESILKNHPGEVDSYFSTIGTGSRGQVNEGRVNVRLKPKELRAKSQQSLIKELKTELDQIPGARAMAAPPSVVRGQRSEKLQFNLIGNNLQELGRISKLLQQTLSNNAAMGRVDVDVQLDLPQLNVDIDRARAATLGLNAQEIATAISLYAGGINVAKYNEAAGDGQRYDIRIKAAEGDLNNVQDLSKIYLRSESGELVRLDAVATFKQELGPAVIGRYDLQYAVNFYANPNMPLGEAVDLVKATAATIVPAEYTLRLTGQAEEFGKTFKNIQFVFLLAFILLYMVLASQFNSFLQPLLVMLAQPLAIIGGLIALLISGDSLNMYSMIGLVLLIGLVAKNSILLVDLTNQLLDKVRESGEIINKAHINAALSEACPVRLRPVLMTSLTIILALLPAAMGLGAGSETNKPLSVAIIGGMISSTLLTLVVVPSAYSLLIGWISELHARRQHTEPPR</sequence>
<feature type="transmembrane region" description="Helical" evidence="1">
    <location>
        <begin position="895"/>
        <end position="915"/>
    </location>
</feature>
<dbReference type="Gene3D" id="3.30.70.1430">
    <property type="entry name" value="Multidrug efflux transporter AcrB pore domain"/>
    <property type="match status" value="2"/>
</dbReference>
<feature type="transmembrane region" description="Helical" evidence="1">
    <location>
        <begin position="979"/>
        <end position="999"/>
    </location>
</feature>
<comment type="caution">
    <text evidence="2">The sequence shown here is derived from an EMBL/GenBank/DDBJ whole genome shotgun (WGS) entry which is preliminary data.</text>
</comment>
<dbReference type="PRINTS" id="PR00702">
    <property type="entry name" value="ACRIFLAVINRP"/>
</dbReference>
<feature type="transmembrane region" description="Helical" evidence="1">
    <location>
        <begin position="478"/>
        <end position="497"/>
    </location>
</feature>
<dbReference type="Proteomes" id="UP000297706">
    <property type="component" value="Unassembled WGS sequence"/>
</dbReference>
<dbReference type="Pfam" id="PF00873">
    <property type="entry name" value="ACR_tran"/>
    <property type="match status" value="1"/>
</dbReference>
<dbReference type="Gene3D" id="3.30.70.1320">
    <property type="entry name" value="Multidrug efflux transporter AcrB pore domain like"/>
    <property type="match status" value="1"/>
</dbReference>
<feature type="transmembrane region" description="Helical" evidence="1">
    <location>
        <begin position="336"/>
        <end position="352"/>
    </location>
</feature>
<dbReference type="GO" id="GO:0005886">
    <property type="term" value="C:plasma membrane"/>
    <property type="evidence" value="ECO:0007669"/>
    <property type="project" value="TreeGrafter"/>
</dbReference>
<feature type="transmembrane region" description="Helical" evidence="1">
    <location>
        <begin position="447"/>
        <end position="472"/>
    </location>
</feature>
<feature type="transmembrane region" description="Helical" evidence="1">
    <location>
        <begin position="1011"/>
        <end position="1037"/>
    </location>
</feature>
<evidence type="ECO:0000313" key="3">
    <source>
        <dbReference type="Proteomes" id="UP000297706"/>
    </source>
</evidence>
<feature type="transmembrane region" description="Helical" evidence="1">
    <location>
        <begin position="921"/>
        <end position="942"/>
    </location>
</feature>
<dbReference type="InterPro" id="IPR027463">
    <property type="entry name" value="AcrB_DN_DC_subdom"/>
</dbReference>
<protein>
    <submittedName>
        <fullName evidence="2">AcrB/AcrD/AcrF family protein</fullName>
    </submittedName>
</protein>
<feature type="transmembrane region" description="Helical" evidence="1">
    <location>
        <begin position="12"/>
        <end position="29"/>
    </location>
</feature>
<feature type="transmembrane region" description="Helical" evidence="1">
    <location>
        <begin position="869"/>
        <end position="888"/>
    </location>
</feature>
<keyword evidence="1" id="KW-0812">Transmembrane</keyword>
<accession>A0A4Y9VTR0</accession>